<comment type="caution">
    <text evidence="6">The sequence shown here is derived from an EMBL/GenBank/DDBJ whole genome shotgun (WGS) entry which is preliminary data.</text>
</comment>
<evidence type="ECO:0000313" key="6">
    <source>
        <dbReference type="EMBL" id="GAA1648221.1"/>
    </source>
</evidence>
<evidence type="ECO:0000256" key="4">
    <source>
        <dbReference type="ARBA" id="ARBA00022840"/>
    </source>
</evidence>
<dbReference type="PROSITE" id="PS50011">
    <property type="entry name" value="PROTEIN_KINASE_DOM"/>
    <property type="match status" value="1"/>
</dbReference>
<dbReference type="EMBL" id="BAAAMU010000039">
    <property type="protein sequence ID" value="GAA1648221.1"/>
    <property type="molecule type" value="Genomic_DNA"/>
</dbReference>
<proteinExistence type="predicted"/>
<dbReference type="InterPro" id="IPR011009">
    <property type="entry name" value="Kinase-like_dom_sf"/>
</dbReference>
<organism evidence="6 7">
    <name type="scientific">Nonomuraea maheshkhaliensis</name>
    <dbReference type="NCBI Taxonomy" id="419590"/>
    <lineage>
        <taxon>Bacteria</taxon>
        <taxon>Bacillati</taxon>
        <taxon>Actinomycetota</taxon>
        <taxon>Actinomycetes</taxon>
        <taxon>Streptosporangiales</taxon>
        <taxon>Streptosporangiaceae</taxon>
        <taxon>Nonomuraea</taxon>
    </lineage>
</organism>
<dbReference type="RefSeq" id="WP_346108742.1">
    <property type="nucleotide sequence ID" value="NZ_BAAAMU010000039.1"/>
</dbReference>
<dbReference type="Pfam" id="PF00069">
    <property type="entry name" value="Pkinase"/>
    <property type="match status" value="1"/>
</dbReference>
<keyword evidence="2" id="KW-0547">Nucleotide-binding</keyword>
<reference evidence="7" key="1">
    <citation type="journal article" date="2019" name="Int. J. Syst. Evol. Microbiol.">
        <title>The Global Catalogue of Microorganisms (GCM) 10K type strain sequencing project: providing services to taxonomists for standard genome sequencing and annotation.</title>
        <authorList>
            <consortium name="The Broad Institute Genomics Platform"/>
            <consortium name="The Broad Institute Genome Sequencing Center for Infectious Disease"/>
            <person name="Wu L."/>
            <person name="Ma J."/>
        </authorList>
    </citation>
    <scope>NUCLEOTIDE SEQUENCE [LARGE SCALE GENOMIC DNA]</scope>
    <source>
        <strain evidence="7">JCM 13929</strain>
    </source>
</reference>
<sequence>MALLNSGDRVTATLVIDRLLGEGAFAEVHRVRHEHLGLQAMKLFKRVASLEETREMLDEARLLSTLGHPNIVRLFDAGTVRTPQGLRGYFTMEYVPGGSLESLYTAYPRGIPTDLAVRVTEQIAGGLALAHEQDPPVVHRDLTPANVLMGYEGSAVRIRVSDFGLAKRADPVTRLASGRGTLAFMAPEVLGYLLDRWGHSCASDVWSVGTIAFLLLTGRLPYGEDLGLSRFDRMLLPPSRYNDDVDRRLDEIIVATLALDPRDRPATAGELSAALSERPAGEAGPLDERAGRIAAEALRLYRVPGQLGRAIELMEEAVELWPPLRELHRSRLVLWRRGVVM</sequence>
<keyword evidence="3" id="KW-0418">Kinase</keyword>
<accession>A0ABP4RIC9</accession>
<dbReference type="InterPro" id="IPR000719">
    <property type="entry name" value="Prot_kinase_dom"/>
</dbReference>
<dbReference type="SUPFAM" id="SSF56112">
    <property type="entry name" value="Protein kinase-like (PK-like)"/>
    <property type="match status" value="1"/>
</dbReference>
<keyword evidence="1" id="KW-0808">Transferase</keyword>
<gene>
    <name evidence="6" type="ORF">GCM10009733_051680</name>
</gene>
<dbReference type="InterPro" id="IPR008266">
    <property type="entry name" value="Tyr_kinase_AS"/>
</dbReference>
<name>A0ABP4RIC9_9ACTN</name>
<evidence type="ECO:0000313" key="7">
    <source>
        <dbReference type="Proteomes" id="UP001500064"/>
    </source>
</evidence>
<keyword evidence="4" id="KW-0067">ATP-binding</keyword>
<dbReference type="PROSITE" id="PS00109">
    <property type="entry name" value="PROTEIN_KINASE_TYR"/>
    <property type="match status" value="1"/>
</dbReference>
<dbReference type="CDD" id="cd14014">
    <property type="entry name" value="STKc_PknB_like"/>
    <property type="match status" value="1"/>
</dbReference>
<dbReference type="PANTHER" id="PTHR48016">
    <property type="entry name" value="MAP KINASE KINASE KINASE SSK2-RELATED-RELATED"/>
    <property type="match status" value="1"/>
</dbReference>
<dbReference type="InterPro" id="IPR050538">
    <property type="entry name" value="MAP_kinase_kinase_kinase"/>
</dbReference>
<evidence type="ECO:0000256" key="2">
    <source>
        <dbReference type="ARBA" id="ARBA00022741"/>
    </source>
</evidence>
<protein>
    <recommendedName>
        <fullName evidence="5">Protein kinase domain-containing protein</fullName>
    </recommendedName>
</protein>
<dbReference type="Gene3D" id="1.10.510.10">
    <property type="entry name" value="Transferase(Phosphotransferase) domain 1"/>
    <property type="match status" value="1"/>
</dbReference>
<feature type="domain" description="Protein kinase" evidence="5">
    <location>
        <begin position="14"/>
        <end position="276"/>
    </location>
</feature>
<dbReference type="PANTHER" id="PTHR48016:SF56">
    <property type="entry name" value="MAPKK KINASE"/>
    <property type="match status" value="1"/>
</dbReference>
<evidence type="ECO:0000256" key="1">
    <source>
        <dbReference type="ARBA" id="ARBA00022679"/>
    </source>
</evidence>
<keyword evidence="7" id="KW-1185">Reference proteome</keyword>
<evidence type="ECO:0000256" key="3">
    <source>
        <dbReference type="ARBA" id="ARBA00022777"/>
    </source>
</evidence>
<dbReference type="Proteomes" id="UP001500064">
    <property type="component" value="Unassembled WGS sequence"/>
</dbReference>
<evidence type="ECO:0000259" key="5">
    <source>
        <dbReference type="PROSITE" id="PS50011"/>
    </source>
</evidence>